<organism evidence="1 2">
    <name type="scientific">Acinetobacter phage 133</name>
    <dbReference type="NCBI Taxonomy" id="2919552"/>
    <lineage>
        <taxon>Viruses</taxon>
        <taxon>Duplodnaviria</taxon>
        <taxon>Heunggongvirae</taxon>
        <taxon>Uroviricota</taxon>
        <taxon>Caudoviricetes</taxon>
        <taxon>Pantevenvirales</taxon>
        <taxon>Straboviridae</taxon>
        <taxon>Tevenvirinae</taxon>
        <taxon>Centumtrigintavirus</taxon>
        <taxon>Centumtrigintavirus cv133</taxon>
        <taxon>Acinetobacter virus 133</taxon>
    </lineage>
</organism>
<gene>
    <name evidence="1" type="ORF">Acj133p227</name>
</gene>
<keyword evidence="2" id="KW-1185">Reference proteome</keyword>
<dbReference type="GeneID" id="10323214"/>
<proteinExistence type="predicted"/>
<dbReference type="EMBL" id="HM114315">
    <property type="protein sequence ID" value="ADJ19542.1"/>
    <property type="molecule type" value="Genomic_DNA"/>
</dbReference>
<dbReference type="RefSeq" id="YP_004300808.1">
    <property type="nucleotide sequence ID" value="NC_015250.1"/>
</dbReference>
<accession>D9I6G1</accession>
<sequence>MIKPKIHPRLLNKSGSINTYVYKPDYIVKHNLQSAIDDLMSFCPWSKSITEAIYCINNNVTSCPICYCGHEVTFERFKKGYHLYCSPKCRASCANWQNQVKATNVKKYGVEYIAQKQTERLKRSIEMSTRDRSKVDYTKSRQKAIKTIRARYGDNVNTGWLGNGRQRRIDNGHISFDKKSYARYQKDVRLLSNKNDLTQLPFYERRDNHCRNHNAYHLDHIVSIIDGFNNGIHPEIIACIHNLRFIPWRDNLAKHGKSEMSIPELLEKYHGKI</sequence>
<evidence type="ECO:0000313" key="1">
    <source>
        <dbReference type="EMBL" id="ADJ19542.1"/>
    </source>
</evidence>
<dbReference type="Proteomes" id="UP000000330">
    <property type="component" value="Segment"/>
</dbReference>
<evidence type="ECO:0000313" key="2">
    <source>
        <dbReference type="Proteomes" id="UP000000330"/>
    </source>
</evidence>
<name>D9I6G1_9CAUD</name>
<reference evidence="1 2" key="1">
    <citation type="journal article" date="2010" name="Virol. J.">
        <title>Genomes of the T4-related bacteriophages as windows on microbial genome evolution.</title>
        <authorList>
            <person name="Petrov V.M."/>
            <person name="Ratnayaka S."/>
            <person name="Nolan J.M."/>
            <person name="Miller E.S."/>
            <person name="Karam J.D."/>
        </authorList>
    </citation>
    <scope>NUCLEOTIDE SEQUENCE [LARGE SCALE GENOMIC DNA]</scope>
    <source>
        <strain evidence="1">Acj133</strain>
    </source>
</reference>
<protein>
    <submittedName>
        <fullName evidence="1">Uncharacterized protein</fullName>
    </submittedName>
</protein>
<dbReference type="KEGG" id="vg:10323214"/>